<evidence type="ECO:0000256" key="5">
    <source>
        <dbReference type="ARBA" id="ARBA00022679"/>
    </source>
</evidence>
<comment type="catalytic activity">
    <reaction evidence="9">
        <text>n isopentenyl diphosphate + (2E,6E)-farnesyl diphosphate = a di-trans,poly-cis-polyprenyl diphosphate + n diphosphate</text>
        <dbReference type="Rhea" id="RHEA:53008"/>
        <dbReference type="Rhea" id="RHEA-COMP:19494"/>
        <dbReference type="ChEBI" id="CHEBI:33019"/>
        <dbReference type="ChEBI" id="CHEBI:128769"/>
        <dbReference type="ChEBI" id="CHEBI:136960"/>
        <dbReference type="ChEBI" id="CHEBI:175763"/>
        <dbReference type="EC" id="2.5.1.87"/>
    </reaction>
</comment>
<accession>A0A5E4MK90</accession>
<gene>
    <name evidence="13" type="ORF">CINCED_3A006545</name>
</gene>
<evidence type="ECO:0000256" key="7">
    <source>
        <dbReference type="ARBA" id="ARBA00022842"/>
    </source>
</evidence>
<dbReference type="GO" id="GO:0016094">
    <property type="term" value="P:polyprenol biosynthetic process"/>
    <property type="evidence" value="ECO:0007669"/>
    <property type="project" value="TreeGrafter"/>
</dbReference>
<evidence type="ECO:0000313" key="14">
    <source>
        <dbReference type="Proteomes" id="UP000325440"/>
    </source>
</evidence>
<dbReference type="PANTHER" id="PTHR10291">
    <property type="entry name" value="DEHYDRODOLICHYL DIPHOSPHATE SYNTHASE FAMILY MEMBER"/>
    <property type="match status" value="1"/>
</dbReference>
<dbReference type="EMBL" id="CABPRJ010000958">
    <property type="protein sequence ID" value="VVC32654.1"/>
    <property type="molecule type" value="Genomic_DNA"/>
</dbReference>
<dbReference type="CDD" id="cd00475">
    <property type="entry name" value="Cis_IPPS"/>
    <property type="match status" value="1"/>
</dbReference>
<comment type="subunit">
    <text evidence="11">Forms an active dehydrodolichyl diphosphate synthase complex with NUS1.</text>
</comment>
<dbReference type="NCBIfam" id="TIGR00055">
    <property type="entry name" value="uppS"/>
    <property type="match status" value="1"/>
</dbReference>
<proteinExistence type="inferred from homology"/>
<dbReference type="GO" id="GO:0045547">
    <property type="term" value="F:ditrans,polycis-polyprenyl diphosphate synthase [(2E,6E)-farnesyl diphosphate specific] activity"/>
    <property type="evidence" value="ECO:0007669"/>
    <property type="project" value="UniProtKB-EC"/>
</dbReference>
<dbReference type="Pfam" id="PF01255">
    <property type="entry name" value="Prenyltransf"/>
    <property type="match status" value="1"/>
</dbReference>
<evidence type="ECO:0000256" key="2">
    <source>
        <dbReference type="ARBA" id="ARBA00004406"/>
    </source>
</evidence>
<dbReference type="PROSITE" id="PS01066">
    <property type="entry name" value="UPP_SYNTHASE"/>
    <property type="match status" value="1"/>
</dbReference>
<dbReference type="SUPFAM" id="SSF64005">
    <property type="entry name" value="Undecaprenyl diphosphate synthase"/>
    <property type="match status" value="1"/>
</dbReference>
<evidence type="ECO:0000256" key="11">
    <source>
        <dbReference type="ARBA" id="ARBA00064670"/>
    </source>
</evidence>
<keyword evidence="6" id="KW-0256">Endoplasmic reticulum</keyword>
<comment type="cofactor">
    <cofactor evidence="1">
        <name>Mg(2+)</name>
        <dbReference type="ChEBI" id="CHEBI:18420"/>
    </cofactor>
</comment>
<name>A0A5E4MK90_9HEMI</name>
<reference evidence="13 14" key="1">
    <citation type="submission" date="2019-08" db="EMBL/GenBank/DDBJ databases">
        <authorList>
            <person name="Alioto T."/>
            <person name="Alioto T."/>
            <person name="Gomez Garrido J."/>
        </authorList>
    </citation>
    <scope>NUCLEOTIDE SEQUENCE [LARGE SCALE GENOMIC DNA]</scope>
</reference>
<dbReference type="InterPro" id="IPR018520">
    <property type="entry name" value="UPP_synth-like_CS"/>
</dbReference>
<evidence type="ECO:0000256" key="4">
    <source>
        <dbReference type="ARBA" id="ARBA00005432"/>
    </source>
</evidence>
<dbReference type="PANTHER" id="PTHR10291:SF43">
    <property type="entry name" value="DEHYDRODOLICHYL DIPHOSPHATE SYNTHASE COMPLEX SUBUNIT DHDDS"/>
    <property type="match status" value="1"/>
</dbReference>
<evidence type="ECO:0000256" key="8">
    <source>
        <dbReference type="ARBA" id="ARBA00023136"/>
    </source>
</evidence>
<dbReference type="EC" id="2.5.1.-" evidence="12"/>
<comment type="similarity">
    <text evidence="4 12">Belongs to the UPP synthase family.</text>
</comment>
<dbReference type="InterPro" id="IPR036424">
    <property type="entry name" value="UPP_synth-like_sf"/>
</dbReference>
<dbReference type="Proteomes" id="UP000325440">
    <property type="component" value="Unassembled WGS sequence"/>
</dbReference>
<dbReference type="FunFam" id="3.40.1180.10:FF:000002">
    <property type="entry name" value="Alkyl transferase"/>
    <property type="match status" value="1"/>
</dbReference>
<evidence type="ECO:0000256" key="1">
    <source>
        <dbReference type="ARBA" id="ARBA00001946"/>
    </source>
</evidence>
<comment type="subcellular location">
    <subcellularLocation>
        <location evidence="2">Endoplasmic reticulum membrane</location>
        <topology evidence="2">Peripheral membrane protein</topology>
    </subcellularLocation>
</comment>
<sequence length="299" mass="34856">MVKNVLCFIHPDMSWIRDNSMTWSQRFCAHVLTYGEVPKHVAFIMDGNRRFAKKNNVEKQTGHLRGFDKLAETLQWCLNVGITEVTVYAFSLDNFKRTQEEVDALFDLAREKFKRLLEEIDKLNEHGVRVKVIGNLQKLPEDLAKLIAESMLFTKNNNKAFLNVAFCYTGHDELTNAFNYICNGIKNKDLEESDLSVEIIDNCLYTYPSSPPDLLIRTSGETRLSDFMIWQCSYSYIYFTPVLWPEFTAWDFMAAVFMYQRNVRSFIRYKSPTKQLSLRAKQFVESVQQQRLNSLNAIA</sequence>
<dbReference type="HAMAP" id="MF_01139">
    <property type="entry name" value="ISPT"/>
    <property type="match status" value="1"/>
</dbReference>
<keyword evidence="8" id="KW-0472">Membrane</keyword>
<evidence type="ECO:0000313" key="13">
    <source>
        <dbReference type="EMBL" id="VVC32654.1"/>
    </source>
</evidence>
<dbReference type="GO" id="GO:1904423">
    <property type="term" value="C:dehydrodolichyl diphosphate synthase complex"/>
    <property type="evidence" value="ECO:0007669"/>
    <property type="project" value="TreeGrafter"/>
</dbReference>
<comment type="pathway">
    <text evidence="3">Protein modification; protein glycosylation.</text>
</comment>
<keyword evidence="7" id="KW-0460">Magnesium</keyword>
<evidence type="ECO:0000256" key="10">
    <source>
        <dbReference type="ARBA" id="ARBA00058504"/>
    </source>
</evidence>
<dbReference type="GO" id="GO:0005789">
    <property type="term" value="C:endoplasmic reticulum membrane"/>
    <property type="evidence" value="ECO:0007669"/>
    <property type="project" value="UniProtKB-SubCell"/>
</dbReference>
<evidence type="ECO:0000256" key="12">
    <source>
        <dbReference type="RuleBase" id="RU363018"/>
    </source>
</evidence>
<comment type="function">
    <text evidence="10">With NUS1, forms the dehydrodolichyl diphosphate synthase (DDS) complex, an essential component of the dolichol monophosphate (Dol-P) biosynthetic machinery. Adds multiple copies of isopentenyl pyrophosphate (IPP) to farnesyl pyrophosphate (FPP) to produce dehydrodolichyl diphosphate (Dedol-PP), a precursor of dolichol which is utilized as a sugar carrier in protein glycosylation in the endoplasmic reticulum (ER).</text>
</comment>
<keyword evidence="5 12" id="KW-0808">Transferase</keyword>
<evidence type="ECO:0000256" key="6">
    <source>
        <dbReference type="ARBA" id="ARBA00022824"/>
    </source>
</evidence>
<protein>
    <recommendedName>
        <fullName evidence="12">Alkyl transferase</fullName>
        <ecNumber evidence="12">2.5.1.-</ecNumber>
    </recommendedName>
</protein>
<organism evidence="13 14">
    <name type="scientific">Cinara cedri</name>
    <dbReference type="NCBI Taxonomy" id="506608"/>
    <lineage>
        <taxon>Eukaryota</taxon>
        <taxon>Metazoa</taxon>
        <taxon>Ecdysozoa</taxon>
        <taxon>Arthropoda</taxon>
        <taxon>Hexapoda</taxon>
        <taxon>Insecta</taxon>
        <taxon>Pterygota</taxon>
        <taxon>Neoptera</taxon>
        <taxon>Paraneoptera</taxon>
        <taxon>Hemiptera</taxon>
        <taxon>Sternorrhyncha</taxon>
        <taxon>Aphidomorpha</taxon>
        <taxon>Aphidoidea</taxon>
        <taxon>Aphididae</taxon>
        <taxon>Lachninae</taxon>
        <taxon>Cinara</taxon>
    </lineage>
</organism>
<dbReference type="AlphaFoldDB" id="A0A5E4MK90"/>
<evidence type="ECO:0000256" key="9">
    <source>
        <dbReference type="ARBA" id="ARBA00047353"/>
    </source>
</evidence>
<dbReference type="InterPro" id="IPR001441">
    <property type="entry name" value="UPP_synth-like"/>
</dbReference>
<keyword evidence="14" id="KW-1185">Reference proteome</keyword>
<evidence type="ECO:0000256" key="3">
    <source>
        <dbReference type="ARBA" id="ARBA00004922"/>
    </source>
</evidence>
<dbReference type="OrthoDB" id="4173905at2759"/>
<dbReference type="Gene3D" id="3.40.1180.10">
    <property type="entry name" value="Decaprenyl diphosphate synthase-like"/>
    <property type="match status" value="1"/>
</dbReference>